<feature type="transmembrane region" description="Helical" evidence="2">
    <location>
        <begin position="175"/>
        <end position="193"/>
    </location>
</feature>
<evidence type="ECO:0000256" key="2">
    <source>
        <dbReference type="SAM" id="Phobius"/>
    </source>
</evidence>
<feature type="transmembrane region" description="Helical" evidence="2">
    <location>
        <begin position="64"/>
        <end position="89"/>
    </location>
</feature>
<protein>
    <submittedName>
        <fullName evidence="3">Uncharacterized protein</fullName>
    </submittedName>
</protein>
<accession>G4TJT6</accession>
<feature type="region of interest" description="Disordered" evidence="1">
    <location>
        <begin position="321"/>
        <end position="360"/>
    </location>
</feature>
<keyword evidence="2" id="KW-0472">Membrane</keyword>
<dbReference type="AlphaFoldDB" id="G4TJT6"/>
<comment type="caution">
    <text evidence="3">The sequence shown here is derived from an EMBL/GenBank/DDBJ whole genome shotgun (WGS) entry which is preliminary data.</text>
</comment>
<feature type="compositionally biased region" description="Basic and acidic residues" evidence="1">
    <location>
        <begin position="326"/>
        <end position="344"/>
    </location>
</feature>
<evidence type="ECO:0000313" key="3">
    <source>
        <dbReference type="EMBL" id="CCA71579.1"/>
    </source>
</evidence>
<name>G4TJT6_SERID</name>
<dbReference type="InParanoid" id="G4TJT6"/>
<dbReference type="HOGENOM" id="CLU_769684_0_0_1"/>
<proteinExistence type="predicted"/>
<dbReference type="EMBL" id="CAFZ01000126">
    <property type="protein sequence ID" value="CCA71579.1"/>
    <property type="molecule type" value="Genomic_DNA"/>
</dbReference>
<dbReference type="Proteomes" id="UP000007148">
    <property type="component" value="Unassembled WGS sequence"/>
</dbReference>
<evidence type="ECO:0000256" key="1">
    <source>
        <dbReference type="SAM" id="MobiDB-lite"/>
    </source>
</evidence>
<feature type="transmembrane region" description="Helical" evidence="2">
    <location>
        <begin position="101"/>
        <end position="126"/>
    </location>
</feature>
<keyword evidence="2" id="KW-0812">Transmembrane</keyword>
<sequence length="360" mass="40610">MVDDHPEFLFCNDPLRLTIAVFTNWVMVTSPLMTQLVNLAVQSYYITLLYNLFRVDAGQLFHPLFRAGLFAMILICIVAATTMGTLAVYELLSFKFRHPGLYLTLQLGASFIGDALITGGTVYCLLKSNSYCIRDKSSFARFARFIAYSAFIPAVLALFNLSIVAANVYYNRWHIIFDFALSKVFAISFIWTLQLRRRLVLQKSTTSNRANVPPSRCICEPTQLSSPRQRHVSNCPAFGSPAYYDVGRYAEALEARARVNGKRETDEYLASPSMLAATVPAPRTEMSRDEEDKFEMGVYIERIPSPDGINGQRHQRFSLVQVEGANRGREAAREGTKEKRDRNSSETNSPVKTTFLNLKS</sequence>
<keyword evidence="4" id="KW-1185">Reference proteome</keyword>
<reference evidence="3 4" key="1">
    <citation type="journal article" date="2011" name="PLoS Pathog.">
        <title>Endophytic Life Strategies Decoded by Genome and Transcriptome Analyses of the Mutualistic Root Symbiont Piriformospora indica.</title>
        <authorList>
            <person name="Zuccaro A."/>
            <person name="Lahrmann U."/>
            <person name="Guldener U."/>
            <person name="Langen G."/>
            <person name="Pfiffi S."/>
            <person name="Biedenkopf D."/>
            <person name="Wong P."/>
            <person name="Samans B."/>
            <person name="Grimm C."/>
            <person name="Basiewicz M."/>
            <person name="Murat C."/>
            <person name="Martin F."/>
            <person name="Kogel K.H."/>
        </authorList>
    </citation>
    <scope>NUCLEOTIDE SEQUENCE [LARGE SCALE GENOMIC DNA]</scope>
    <source>
        <strain evidence="3 4">DSM 11827</strain>
    </source>
</reference>
<feature type="transmembrane region" description="Helical" evidence="2">
    <location>
        <begin position="146"/>
        <end position="169"/>
    </location>
</feature>
<feature type="compositionally biased region" description="Polar residues" evidence="1">
    <location>
        <begin position="345"/>
        <end position="360"/>
    </location>
</feature>
<organism evidence="3 4">
    <name type="scientific">Serendipita indica (strain DSM 11827)</name>
    <name type="common">Root endophyte fungus</name>
    <name type="synonym">Piriformospora indica</name>
    <dbReference type="NCBI Taxonomy" id="1109443"/>
    <lineage>
        <taxon>Eukaryota</taxon>
        <taxon>Fungi</taxon>
        <taxon>Dikarya</taxon>
        <taxon>Basidiomycota</taxon>
        <taxon>Agaricomycotina</taxon>
        <taxon>Agaricomycetes</taxon>
        <taxon>Sebacinales</taxon>
        <taxon>Serendipitaceae</taxon>
        <taxon>Serendipita</taxon>
    </lineage>
</organism>
<feature type="transmembrane region" description="Helical" evidence="2">
    <location>
        <begin position="32"/>
        <end position="52"/>
    </location>
</feature>
<dbReference type="OrthoDB" id="3268841at2759"/>
<keyword evidence="2" id="KW-1133">Transmembrane helix</keyword>
<gene>
    <name evidence="3" type="ORF">PIIN_05516</name>
</gene>
<evidence type="ECO:0000313" key="4">
    <source>
        <dbReference type="Proteomes" id="UP000007148"/>
    </source>
</evidence>